<sequence length="117" mass="12779">MGVGVLKLPAKLCAAVLLLAIFLPRHSLSANITLLPSSGDENSSETFSDCHGSSRKVNPGKKHPEFECRSSQVVEYHGNRETPLRSLRSTWYPGPPPPIRNQIKTFGYVSPPSGPMH</sequence>
<keyword evidence="3" id="KW-1185">Reference proteome</keyword>
<reference evidence="4" key="1">
    <citation type="submission" date="2025-08" db="UniProtKB">
        <authorList>
            <consortium name="RefSeq"/>
        </authorList>
    </citation>
    <scope>IDENTIFICATION</scope>
</reference>
<dbReference type="RefSeq" id="XP_010251102.1">
    <property type="nucleotide sequence ID" value="XM_010252800.1"/>
</dbReference>
<feature type="chain" id="PRO_5043960571" evidence="2">
    <location>
        <begin position="30"/>
        <end position="117"/>
    </location>
</feature>
<dbReference type="KEGG" id="nnu:104593112"/>
<feature type="compositionally biased region" description="Polar residues" evidence="1">
    <location>
        <begin position="35"/>
        <end position="47"/>
    </location>
</feature>
<dbReference type="Proteomes" id="UP000189703">
    <property type="component" value="Unplaced"/>
</dbReference>
<accession>A0A1U7ZS82</accession>
<evidence type="ECO:0000313" key="4">
    <source>
        <dbReference type="RefSeq" id="XP_010251102.1"/>
    </source>
</evidence>
<evidence type="ECO:0000313" key="3">
    <source>
        <dbReference type="Proteomes" id="UP000189703"/>
    </source>
</evidence>
<dbReference type="AlphaFoldDB" id="A0A1U7ZS82"/>
<feature type="signal peptide" evidence="2">
    <location>
        <begin position="1"/>
        <end position="29"/>
    </location>
</feature>
<organism evidence="3 4">
    <name type="scientific">Nelumbo nucifera</name>
    <name type="common">Sacred lotus</name>
    <dbReference type="NCBI Taxonomy" id="4432"/>
    <lineage>
        <taxon>Eukaryota</taxon>
        <taxon>Viridiplantae</taxon>
        <taxon>Streptophyta</taxon>
        <taxon>Embryophyta</taxon>
        <taxon>Tracheophyta</taxon>
        <taxon>Spermatophyta</taxon>
        <taxon>Magnoliopsida</taxon>
        <taxon>Proteales</taxon>
        <taxon>Nelumbonaceae</taxon>
        <taxon>Nelumbo</taxon>
    </lineage>
</organism>
<keyword evidence="2" id="KW-0732">Signal</keyword>
<evidence type="ECO:0000256" key="1">
    <source>
        <dbReference type="SAM" id="MobiDB-lite"/>
    </source>
</evidence>
<evidence type="ECO:0000256" key="2">
    <source>
        <dbReference type="SAM" id="SignalP"/>
    </source>
</evidence>
<name>A0A1U7ZS82_NELNU</name>
<gene>
    <name evidence="4" type="primary">LOC104593112</name>
</gene>
<protein>
    <submittedName>
        <fullName evidence="4">Uncharacterized protein LOC104593112</fullName>
    </submittedName>
</protein>
<proteinExistence type="predicted"/>
<feature type="region of interest" description="Disordered" evidence="1">
    <location>
        <begin position="35"/>
        <end position="64"/>
    </location>
</feature>
<dbReference type="GeneID" id="104593112"/>